<dbReference type="Pfam" id="PF11748">
    <property type="entry name" value="DUF3306"/>
    <property type="match status" value="1"/>
</dbReference>
<gene>
    <name evidence="2" type="ORF">FHR98_000958</name>
</gene>
<dbReference type="EMBL" id="JACHXA010000002">
    <property type="protein sequence ID" value="MBB3064686.1"/>
    <property type="molecule type" value="Genomic_DNA"/>
</dbReference>
<feature type="compositionally biased region" description="Low complexity" evidence="1">
    <location>
        <begin position="29"/>
        <end position="40"/>
    </location>
</feature>
<proteinExistence type="predicted"/>
<evidence type="ECO:0000313" key="3">
    <source>
        <dbReference type="Proteomes" id="UP000581135"/>
    </source>
</evidence>
<protein>
    <recommendedName>
        <fullName evidence="4">DUF3306 domain-containing protein</fullName>
    </recommendedName>
</protein>
<reference evidence="2 3" key="1">
    <citation type="submission" date="2020-08" db="EMBL/GenBank/DDBJ databases">
        <title>Genomic Encyclopedia of Type Strains, Phase III (KMG-III): the genomes of soil and plant-associated and newly described type strains.</title>
        <authorList>
            <person name="Whitman W."/>
        </authorList>
    </citation>
    <scope>NUCLEOTIDE SEQUENCE [LARGE SCALE GENOMIC DNA]</scope>
    <source>
        <strain evidence="2 3">CECT 8803</strain>
    </source>
</reference>
<evidence type="ECO:0008006" key="4">
    <source>
        <dbReference type="Google" id="ProtNLM"/>
    </source>
</evidence>
<feature type="region of interest" description="Disordered" evidence="1">
    <location>
        <begin position="1"/>
        <end position="44"/>
    </location>
</feature>
<name>A0A839STH8_9PROT</name>
<dbReference type="Proteomes" id="UP000581135">
    <property type="component" value="Unassembled WGS sequence"/>
</dbReference>
<feature type="region of interest" description="Disordered" evidence="1">
    <location>
        <begin position="147"/>
        <end position="245"/>
    </location>
</feature>
<keyword evidence="3" id="KW-1185">Reference proteome</keyword>
<feature type="compositionally biased region" description="Basic and acidic residues" evidence="1">
    <location>
        <begin position="191"/>
        <end position="205"/>
    </location>
</feature>
<sequence length="245" mass="26657">MSKDSENGFLQRWSRRKQSEGQSGSVDQEAAPAPETPLLTPEEEEARRLELEEYVNNLPDPDTLDYEADYTPFLKDGVPEELKGRALQRLWRSHPTLANLDGLIEYGEDYTDAAMVGKSIRTIYKVGIGMISDEDLALENLAKQRKAEAEMAAADPASEDEGQGETEQQPMDSGDEESTSAEDLTAAEVDGDVHEDSGPATKEPKAVLTASQVGEPMSVPVQSPKAEVKAGNKPGTAHSRRWGLG</sequence>
<dbReference type="InterPro" id="IPR021735">
    <property type="entry name" value="DUF3306"/>
</dbReference>
<organism evidence="2 3">
    <name type="scientific">Limibacillus halophilus</name>
    <dbReference type="NCBI Taxonomy" id="1579333"/>
    <lineage>
        <taxon>Bacteria</taxon>
        <taxon>Pseudomonadati</taxon>
        <taxon>Pseudomonadota</taxon>
        <taxon>Alphaproteobacteria</taxon>
        <taxon>Rhodospirillales</taxon>
        <taxon>Rhodovibrionaceae</taxon>
        <taxon>Limibacillus</taxon>
    </lineage>
</organism>
<evidence type="ECO:0000313" key="2">
    <source>
        <dbReference type="EMBL" id="MBB3064686.1"/>
    </source>
</evidence>
<accession>A0A839STH8</accession>
<dbReference type="AlphaFoldDB" id="A0A839STH8"/>
<evidence type="ECO:0000256" key="1">
    <source>
        <dbReference type="SAM" id="MobiDB-lite"/>
    </source>
</evidence>
<dbReference type="RefSeq" id="WP_183415486.1">
    <property type="nucleotide sequence ID" value="NZ_JACHXA010000002.1"/>
</dbReference>
<comment type="caution">
    <text evidence="2">The sequence shown here is derived from an EMBL/GenBank/DDBJ whole genome shotgun (WGS) entry which is preliminary data.</text>
</comment>